<sequence length="555" mass="62019">MVIRKVGKYEVGRTIGEGTFAKVKFAQNTETGESVAMKVLDRSTIIKHKMVDQSFVRGPSTSPSALPASSQARAIKERKHLGSSGRGLGTSSGVIPREKPEHPHHEEELGDRGSSVSSGYLPRTPTRRAGESSLESPEITEEISPTRDHRAYLTVLSLYKYPTGIGGASPDSPPAPFDLCLWLQEPRRSTFHLLVPDARTPSPEVVALRLTKFGYINWRRLWEIEEEDDATQGRSRLRRSGRNQPRIDAFILGERDGKKPFTVAHQRMHLDSSGIRTFRDSCYHGKPTEYCRLAGIVLKNSLDTKEAATKYHLVQQWVAIDNTFKSQIKSSLSNTLGAAVQEASHTAAQVIAKKASIEISRKECPELVGSLLANMTQQINPHLSNRLHLNLLVMCVRRYPTKILFRMNSVLPLCVDSSVTDPYGIPAMVEIFQFLCSLLNVMENIDIDPRSNLIAYDEDVPLFALGLINPAIELDGDSFGNHPKLLTLIQEELLYNLMHSGLLRSPLILSTVCSIVLNHYHHLRTKLRLQLAEFISCVLLRVSQSKYGAFSNYIF</sequence>
<dbReference type="EMBL" id="KV021324">
    <property type="protein sequence ID" value="KZV14214.1"/>
    <property type="molecule type" value="Genomic_DNA"/>
</dbReference>
<evidence type="ECO:0000313" key="5">
    <source>
        <dbReference type="Proteomes" id="UP000250235"/>
    </source>
</evidence>
<dbReference type="InterPro" id="IPR011009">
    <property type="entry name" value="Kinase-like_dom_sf"/>
</dbReference>
<dbReference type="PANTHER" id="PTHR10663:SF354">
    <property type="entry name" value="ARF GUANINE-NUCLEOTIDE EXCHANGE FACTOR GNOM-LIKE"/>
    <property type="match status" value="1"/>
</dbReference>
<name>A0A2Z6ZY83_9LAMI</name>
<dbReference type="Gene3D" id="1.25.10.10">
    <property type="entry name" value="Leucine-rich Repeat Variant"/>
    <property type="match status" value="1"/>
</dbReference>
<dbReference type="InterPro" id="IPR016024">
    <property type="entry name" value="ARM-type_fold"/>
</dbReference>
<dbReference type="Gene3D" id="3.30.200.20">
    <property type="entry name" value="Phosphorylase Kinase, domain 1"/>
    <property type="match status" value="1"/>
</dbReference>
<feature type="domain" description="Mon2/Sec7/BIG1-like HUS" evidence="3">
    <location>
        <begin position="427"/>
        <end position="545"/>
    </location>
</feature>
<feature type="compositionally biased region" description="Basic and acidic residues" evidence="2">
    <location>
        <begin position="96"/>
        <end position="111"/>
    </location>
</feature>
<reference evidence="4 5" key="1">
    <citation type="journal article" date="2015" name="Proc. Natl. Acad. Sci. U.S.A.">
        <title>The resurrection genome of Boea hygrometrica: A blueprint for survival of dehydration.</title>
        <authorList>
            <person name="Xiao L."/>
            <person name="Yang G."/>
            <person name="Zhang L."/>
            <person name="Yang X."/>
            <person name="Zhao S."/>
            <person name="Ji Z."/>
            <person name="Zhou Q."/>
            <person name="Hu M."/>
            <person name="Wang Y."/>
            <person name="Chen M."/>
            <person name="Xu Y."/>
            <person name="Jin H."/>
            <person name="Xiao X."/>
            <person name="Hu G."/>
            <person name="Bao F."/>
            <person name="Hu Y."/>
            <person name="Wan P."/>
            <person name="Li L."/>
            <person name="Deng X."/>
            <person name="Kuang T."/>
            <person name="Xiang C."/>
            <person name="Zhu J.K."/>
            <person name="Oliver M.J."/>
            <person name="He Y."/>
        </authorList>
    </citation>
    <scope>NUCLEOTIDE SEQUENCE [LARGE SCALE GENOMIC DNA]</scope>
    <source>
        <strain evidence="5">cv. XS01</strain>
    </source>
</reference>
<dbReference type="Pfam" id="PF12783">
    <property type="entry name" value="Sec7-like_HUS"/>
    <property type="match status" value="1"/>
</dbReference>
<dbReference type="InterPro" id="IPR032691">
    <property type="entry name" value="Mon2/Sec7/BIG1-like_HUS"/>
</dbReference>
<keyword evidence="1" id="KW-0344">Guanine-nucleotide releasing factor</keyword>
<dbReference type="OrthoDB" id="430364at2759"/>
<evidence type="ECO:0000259" key="3">
    <source>
        <dbReference type="Pfam" id="PF12783"/>
    </source>
</evidence>
<accession>A0A2Z6ZY83</accession>
<gene>
    <name evidence="4" type="ORF">F511_44188</name>
</gene>
<dbReference type="AlphaFoldDB" id="A0A2Z6ZY83"/>
<dbReference type="PANTHER" id="PTHR10663">
    <property type="entry name" value="GUANYL-NUCLEOTIDE EXCHANGE FACTOR"/>
    <property type="match status" value="1"/>
</dbReference>
<dbReference type="GO" id="GO:0005085">
    <property type="term" value="F:guanyl-nucleotide exchange factor activity"/>
    <property type="evidence" value="ECO:0007669"/>
    <property type="project" value="UniProtKB-KW"/>
</dbReference>
<feature type="region of interest" description="Disordered" evidence="2">
    <location>
        <begin position="79"/>
        <end position="146"/>
    </location>
</feature>
<proteinExistence type="predicted"/>
<dbReference type="InterPro" id="IPR011989">
    <property type="entry name" value="ARM-like"/>
</dbReference>
<evidence type="ECO:0000313" key="4">
    <source>
        <dbReference type="EMBL" id="KZV14214.1"/>
    </source>
</evidence>
<dbReference type="SUPFAM" id="SSF48371">
    <property type="entry name" value="ARM repeat"/>
    <property type="match status" value="1"/>
</dbReference>
<organism evidence="4 5">
    <name type="scientific">Dorcoceras hygrometricum</name>
    <dbReference type="NCBI Taxonomy" id="472368"/>
    <lineage>
        <taxon>Eukaryota</taxon>
        <taxon>Viridiplantae</taxon>
        <taxon>Streptophyta</taxon>
        <taxon>Embryophyta</taxon>
        <taxon>Tracheophyta</taxon>
        <taxon>Spermatophyta</taxon>
        <taxon>Magnoliopsida</taxon>
        <taxon>eudicotyledons</taxon>
        <taxon>Gunneridae</taxon>
        <taxon>Pentapetalae</taxon>
        <taxon>asterids</taxon>
        <taxon>lamiids</taxon>
        <taxon>Lamiales</taxon>
        <taxon>Gesneriaceae</taxon>
        <taxon>Didymocarpoideae</taxon>
        <taxon>Trichosporeae</taxon>
        <taxon>Loxocarpinae</taxon>
        <taxon>Dorcoceras</taxon>
    </lineage>
</organism>
<keyword evidence="5" id="KW-1185">Reference proteome</keyword>
<protein>
    <submittedName>
        <fullName evidence="4">ARF guanine-nucleotide exchange factor GNOM-like</fullName>
    </submittedName>
</protein>
<evidence type="ECO:0000256" key="1">
    <source>
        <dbReference type="ARBA" id="ARBA00022658"/>
    </source>
</evidence>
<evidence type="ECO:0000256" key="2">
    <source>
        <dbReference type="SAM" id="MobiDB-lite"/>
    </source>
</evidence>
<dbReference type="Proteomes" id="UP000250235">
    <property type="component" value="Unassembled WGS sequence"/>
</dbReference>
<dbReference type="SUPFAM" id="SSF56112">
    <property type="entry name" value="Protein kinase-like (PK-like)"/>
    <property type="match status" value="1"/>
</dbReference>